<proteinExistence type="predicted"/>
<reference evidence="1 2" key="1">
    <citation type="submission" date="2021-02" db="EMBL/GenBank/DDBJ databases">
        <title>Paracoccus methylovroum sp.nov., a new methanol and methylamine utilizing methylotrophic denitrifer.</title>
        <authorList>
            <person name="Timsy T."/>
            <person name="Behrendt U."/>
            <person name="Ulrich A."/>
            <person name="Spanner T."/>
            <person name="Foesel B.U."/>
            <person name="Horn M.A."/>
            <person name="Kolb S."/>
        </authorList>
    </citation>
    <scope>NUCLEOTIDE SEQUENCE [LARGE SCALE GENOMIC DNA]</scope>
    <source>
        <strain evidence="1 2">H4-D09</strain>
    </source>
</reference>
<evidence type="ECO:0000313" key="1">
    <source>
        <dbReference type="EMBL" id="QRZ13291.1"/>
    </source>
</evidence>
<gene>
    <name evidence="1" type="ORF">JWJ88_01105</name>
</gene>
<sequence>MIRYTLRCDKGHEFDGWFRSSDGFESLRAASQVTCAHCGSAGVEKALMAPRVVQARNDTPDLHTPRNDHEAALEKLRHHIEENSDYVGMSFAAEARAIHEGLAPERAIHGEAKLEDAKKLLEDGVPVAPLPFRMRQRAH</sequence>
<dbReference type="RefSeq" id="WP_205294286.1">
    <property type="nucleotide sequence ID" value="NZ_CP070368.1"/>
</dbReference>
<dbReference type="Pfam" id="PF06676">
    <property type="entry name" value="DUF1178"/>
    <property type="match status" value="1"/>
</dbReference>
<evidence type="ECO:0000313" key="2">
    <source>
        <dbReference type="Proteomes" id="UP000663629"/>
    </source>
</evidence>
<organism evidence="1 2">
    <name type="scientific">Paracoccus methylovorus</name>
    <dbReference type="NCBI Taxonomy" id="2812658"/>
    <lineage>
        <taxon>Bacteria</taxon>
        <taxon>Pseudomonadati</taxon>
        <taxon>Pseudomonadota</taxon>
        <taxon>Alphaproteobacteria</taxon>
        <taxon>Rhodobacterales</taxon>
        <taxon>Paracoccaceae</taxon>
        <taxon>Paracoccus</taxon>
    </lineage>
</organism>
<dbReference type="PIRSF" id="PIRSF032131">
    <property type="entry name" value="UCP032131"/>
    <property type="match status" value="1"/>
</dbReference>
<accession>A0ABX7JI98</accession>
<protein>
    <submittedName>
        <fullName evidence="1">DUF1178 family protein</fullName>
    </submittedName>
</protein>
<dbReference type="InterPro" id="IPR009562">
    <property type="entry name" value="DUF1178"/>
</dbReference>
<name>A0ABX7JI98_9RHOB</name>
<dbReference type="Proteomes" id="UP000663629">
    <property type="component" value="Chromosome 1"/>
</dbReference>
<dbReference type="EMBL" id="CP070368">
    <property type="protein sequence ID" value="QRZ13291.1"/>
    <property type="molecule type" value="Genomic_DNA"/>
</dbReference>
<keyword evidence="2" id="KW-1185">Reference proteome</keyword>